<dbReference type="Proteomes" id="UP000052013">
    <property type="component" value="Unassembled WGS sequence"/>
</dbReference>
<dbReference type="EMBL" id="AZEY01000066">
    <property type="protein sequence ID" value="KRL65500.1"/>
    <property type="molecule type" value="Genomic_DNA"/>
</dbReference>
<sequence length="348" mass="37320">MDVTIWINLGGSFLKNITKLSDKRRKLHIGKLAAVVLFSAALGSFTTVSSYNGMLVANPLTTRIAHADSTQTQVPTEPYQYFSTSTSTGDSQLNANGYASLTQGQTNQYGYVTSLSKLDFNHDFTVSGNLYFGSKQDGGDALNILFSHENPAKALKIASSTGGFLGMDGLSNSFGLVFDEHYNSDSVYGDFQNRQFWQLDRTDPVVSWRTTNDNGDLNSNARIDNGLAFASAKSQDPDAQVVSMNPQMIDGNAHPFTINYNASTSTVSISVADNAYSAALGRSQQLVYSNTGATSSSTWTRTISAADKANGLYLSFAGVTGGTRANRFAVTLSGAYNLAYASNDQTSK</sequence>
<feature type="transmembrane region" description="Helical" evidence="1">
    <location>
        <begin position="32"/>
        <end position="51"/>
    </location>
</feature>
<dbReference type="SUPFAM" id="SSF49899">
    <property type="entry name" value="Concanavalin A-like lectins/glucanases"/>
    <property type="match status" value="1"/>
</dbReference>
<proteinExistence type="predicted"/>
<dbReference type="InterPro" id="IPR013320">
    <property type="entry name" value="ConA-like_dom_sf"/>
</dbReference>
<dbReference type="Gene3D" id="2.60.120.200">
    <property type="match status" value="1"/>
</dbReference>
<reference evidence="2 3" key="1">
    <citation type="journal article" date="2015" name="Genome Announc.">
        <title>Expanding the biotechnology potential of lactobacilli through comparative genomics of 213 strains and associated genera.</title>
        <authorList>
            <person name="Sun Z."/>
            <person name="Harris H.M."/>
            <person name="McCann A."/>
            <person name="Guo C."/>
            <person name="Argimon S."/>
            <person name="Zhang W."/>
            <person name="Yang X."/>
            <person name="Jeffery I.B."/>
            <person name="Cooney J.C."/>
            <person name="Kagawa T.F."/>
            <person name="Liu W."/>
            <person name="Song Y."/>
            <person name="Salvetti E."/>
            <person name="Wrobel A."/>
            <person name="Rasinkangas P."/>
            <person name="Parkhill J."/>
            <person name="Rea M.C."/>
            <person name="O'Sullivan O."/>
            <person name="Ritari J."/>
            <person name="Douillard F.P."/>
            <person name="Paul Ross R."/>
            <person name="Yang R."/>
            <person name="Briner A.E."/>
            <person name="Felis G.E."/>
            <person name="de Vos W.M."/>
            <person name="Barrangou R."/>
            <person name="Klaenhammer T.R."/>
            <person name="Caufield P.W."/>
            <person name="Cui Y."/>
            <person name="Zhang H."/>
            <person name="O'Toole P.W."/>
        </authorList>
    </citation>
    <scope>NUCLEOTIDE SEQUENCE [LARGE SCALE GENOMIC DNA]</scope>
    <source>
        <strain evidence="2 3">DSM 14421</strain>
    </source>
</reference>
<organism evidence="2 3">
    <name type="scientific">Lentilactobacillus diolivorans DSM 14421</name>
    <dbReference type="NCBI Taxonomy" id="1423739"/>
    <lineage>
        <taxon>Bacteria</taxon>
        <taxon>Bacillati</taxon>
        <taxon>Bacillota</taxon>
        <taxon>Bacilli</taxon>
        <taxon>Lactobacillales</taxon>
        <taxon>Lactobacillaceae</taxon>
        <taxon>Lentilactobacillus</taxon>
    </lineage>
</organism>
<gene>
    <name evidence="2" type="ORF">FC85_GL000048</name>
</gene>
<dbReference type="PATRIC" id="fig|1423739.3.peg.54"/>
<accession>A0A0R1S9F1</accession>
<dbReference type="Pfam" id="PF18483">
    <property type="entry name" value="Lectin_L-type_dom"/>
    <property type="match status" value="1"/>
</dbReference>
<evidence type="ECO:0000313" key="2">
    <source>
        <dbReference type="EMBL" id="KRL65500.1"/>
    </source>
</evidence>
<keyword evidence="1" id="KW-0812">Transmembrane</keyword>
<dbReference type="AlphaFoldDB" id="A0A0R1S9F1"/>
<keyword evidence="1" id="KW-0472">Membrane</keyword>
<evidence type="ECO:0000313" key="3">
    <source>
        <dbReference type="Proteomes" id="UP000052013"/>
    </source>
</evidence>
<protein>
    <submittedName>
        <fullName evidence="2">Uncharacterized protein</fullName>
    </submittedName>
</protein>
<comment type="caution">
    <text evidence="2">The sequence shown here is derived from an EMBL/GenBank/DDBJ whole genome shotgun (WGS) entry which is preliminary data.</text>
</comment>
<name>A0A0R1S9F1_9LACO</name>
<evidence type="ECO:0000256" key="1">
    <source>
        <dbReference type="SAM" id="Phobius"/>
    </source>
</evidence>
<dbReference type="STRING" id="1423739.FC85_GL000048"/>
<keyword evidence="1" id="KW-1133">Transmembrane helix</keyword>